<comment type="caution">
    <text evidence="7">The sequence shown here is derived from an EMBL/GenBank/DDBJ whole genome shotgun (WGS) entry which is preliminary data.</text>
</comment>
<keyword evidence="8" id="KW-1185">Reference proteome</keyword>
<dbReference type="EMBL" id="SOCP01000019">
    <property type="protein sequence ID" value="TDV41877.1"/>
    <property type="molecule type" value="Genomic_DNA"/>
</dbReference>
<protein>
    <submittedName>
        <fullName evidence="7">RNA polymerase sigma factor (Sigma-70 family)</fullName>
    </submittedName>
</protein>
<dbReference type="OrthoDB" id="265863at2"/>
<keyword evidence="3" id="KW-0731">Sigma factor</keyword>
<evidence type="ECO:0000313" key="8">
    <source>
        <dbReference type="Proteomes" id="UP000294927"/>
    </source>
</evidence>
<dbReference type="GO" id="GO:0006352">
    <property type="term" value="P:DNA-templated transcription initiation"/>
    <property type="evidence" value="ECO:0007669"/>
    <property type="project" value="InterPro"/>
</dbReference>
<keyword evidence="5" id="KW-0804">Transcription</keyword>
<dbReference type="PANTHER" id="PTHR43133:SF8">
    <property type="entry name" value="RNA POLYMERASE SIGMA FACTOR HI_1459-RELATED"/>
    <property type="match status" value="1"/>
</dbReference>
<evidence type="ECO:0000256" key="2">
    <source>
        <dbReference type="ARBA" id="ARBA00023015"/>
    </source>
</evidence>
<dbReference type="Gene3D" id="1.10.1740.10">
    <property type="match status" value="1"/>
</dbReference>
<feature type="domain" description="RNA polymerase sigma-70 region 2" evidence="6">
    <location>
        <begin position="40"/>
        <end position="99"/>
    </location>
</feature>
<keyword evidence="4" id="KW-0238">DNA-binding</keyword>
<dbReference type="PANTHER" id="PTHR43133">
    <property type="entry name" value="RNA POLYMERASE ECF-TYPE SIGMA FACTO"/>
    <property type="match status" value="1"/>
</dbReference>
<dbReference type="InterPro" id="IPR013324">
    <property type="entry name" value="RNA_pol_sigma_r3/r4-like"/>
</dbReference>
<evidence type="ECO:0000256" key="3">
    <source>
        <dbReference type="ARBA" id="ARBA00023082"/>
    </source>
</evidence>
<comment type="similarity">
    <text evidence="1">Belongs to the sigma-70 factor family. ECF subfamily.</text>
</comment>
<dbReference type="AlphaFoldDB" id="A0A4R7V083"/>
<dbReference type="Pfam" id="PF04542">
    <property type="entry name" value="Sigma70_r2"/>
    <property type="match status" value="1"/>
</dbReference>
<dbReference type="InterPro" id="IPR007627">
    <property type="entry name" value="RNA_pol_sigma70_r2"/>
</dbReference>
<evidence type="ECO:0000256" key="4">
    <source>
        <dbReference type="ARBA" id="ARBA00023125"/>
    </source>
</evidence>
<dbReference type="InterPro" id="IPR039425">
    <property type="entry name" value="RNA_pol_sigma-70-like"/>
</dbReference>
<proteinExistence type="inferred from homology"/>
<evidence type="ECO:0000256" key="1">
    <source>
        <dbReference type="ARBA" id="ARBA00010641"/>
    </source>
</evidence>
<dbReference type="InterPro" id="IPR036388">
    <property type="entry name" value="WH-like_DNA-bd_sf"/>
</dbReference>
<organism evidence="7 8">
    <name type="scientific">Actinophytocola oryzae</name>
    <dbReference type="NCBI Taxonomy" id="502181"/>
    <lineage>
        <taxon>Bacteria</taxon>
        <taxon>Bacillati</taxon>
        <taxon>Actinomycetota</taxon>
        <taxon>Actinomycetes</taxon>
        <taxon>Pseudonocardiales</taxon>
        <taxon>Pseudonocardiaceae</taxon>
    </lineage>
</organism>
<dbReference type="RefSeq" id="WP_133907659.1">
    <property type="nucleotide sequence ID" value="NZ_SOCP01000019.1"/>
</dbReference>
<gene>
    <name evidence="7" type="ORF">CLV71_119199</name>
</gene>
<dbReference type="InterPro" id="IPR014284">
    <property type="entry name" value="RNA_pol_sigma-70_dom"/>
</dbReference>
<evidence type="ECO:0000259" key="6">
    <source>
        <dbReference type="Pfam" id="PF04542"/>
    </source>
</evidence>
<keyword evidence="2" id="KW-0805">Transcription regulation</keyword>
<dbReference type="GO" id="GO:0016987">
    <property type="term" value="F:sigma factor activity"/>
    <property type="evidence" value="ECO:0007669"/>
    <property type="project" value="UniProtKB-KW"/>
</dbReference>
<evidence type="ECO:0000256" key="5">
    <source>
        <dbReference type="ARBA" id="ARBA00023163"/>
    </source>
</evidence>
<dbReference type="SUPFAM" id="SSF88946">
    <property type="entry name" value="Sigma2 domain of RNA polymerase sigma factors"/>
    <property type="match status" value="1"/>
</dbReference>
<sequence length="200" mass="22256">MTELQTAGVVRPWAALEGRDRHAACMLAARDGDKEAFDVLIADLAPLVWHVARGSGLDRTTAEDVVQTVWLALLRHLHRLTEPRALAGWLITTTRREANRVQHRASAHIELSPEVAEQTPTTDPSPEHEVLRTERDRALWSAFHKLSQRCQELLRLTVLAGRAEYRAVAEALHMPHGSIGPTRGRCLNSLRSLYNGDSGS</sequence>
<dbReference type="NCBIfam" id="TIGR02937">
    <property type="entry name" value="sigma70-ECF"/>
    <property type="match status" value="1"/>
</dbReference>
<name>A0A4R7V083_9PSEU</name>
<dbReference type="GO" id="GO:0003677">
    <property type="term" value="F:DNA binding"/>
    <property type="evidence" value="ECO:0007669"/>
    <property type="project" value="UniProtKB-KW"/>
</dbReference>
<dbReference type="Proteomes" id="UP000294927">
    <property type="component" value="Unassembled WGS sequence"/>
</dbReference>
<dbReference type="Gene3D" id="1.10.10.10">
    <property type="entry name" value="Winged helix-like DNA-binding domain superfamily/Winged helix DNA-binding domain"/>
    <property type="match status" value="1"/>
</dbReference>
<evidence type="ECO:0000313" key="7">
    <source>
        <dbReference type="EMBL" id="TDV41877.1"/>
    </source>
</evidence>
<reference evidence="7 8" key="1">
    <citation type="submission" date="2019-03" db="EMBL/GenBank/DDBJ databases">
        <title>Genomic Encyclopedia of Archaeal and Bacterial Type Strains, Phase II (KMG-II): from individual species to whole genera.</title>
        <authorList>
            <person name="Goeker M."/>
        </authorList>
    </citation>
    <scope>NUCLEOTIDE SEQUENCE [LARGE SCALE GENOMIC DNA]</scope>
    <source>
        <strain evidence="7 8">DSM 45499</strain>
    </source>
</reference>
<accession>A0A4R7V083</accession>
<dbReference type="SUPFAM" id="SSF88659">
    <property type="entry name" value="Sigma3 and sigma4 domains of RNA polymerase sigma factors"/>
    <property type="match status" value="1"/>
</dbReference>
<dbReference type="InterPro" id="IPR013325">
    <property type="entry name" value="RNA_pol_sigma_r2"/>
</dbReference>